<organism evidence="8 9">
    <name type="scientific">Pedobacter jejuensis</name>
    <dbReference type="NCBI Taxonomy" id="1268550"/>
    <lineage>
        <taxon>Bacteria</taxon>
        <taxon>Pseudomonadati</taxon>
        <taxon>Bacteroidota</taxon>
        <taxon>Sphingobacteriia</taxon>
        <taxon>Sphingobacteriales</taxon>
        <taxon>Sphingobacteriaceae</taxon>
        <taxon>Pedobacter</taxon>
    </lineage>
</organism>
<evidence type="ECO:0000256" key="4">
    <source>
        <dbReference type="ARBA" id="ARBA00023136"/>
    </source>
</evidence>
<comment type="caution">
    <text evidence="8">The sequence shown here is derived from an EMBL/GenBank/DDBJ whole genome shotgun (WGS) entry which is preliminary data.</text>
</comment>
<dbReference type="Gene3D" id="1.25.40.390">
    <property type="match status" value="1"/>
</dbReference>
<comment type="subcellular location">
    <subcellularLocation>
        <location evidence="1">Cell outer membrane</location>
    </subcellularLocation>
</comment>
<keyword evidence="4" id="KW-0472">Membrane</keyword>
<dbReference type="Pfam" id="PF07980">
    <property type="entry name" value="SusD_RagB"/>
    <property type="match status" value="1"/>
</dbReference>
<dbReference type="PROSITE" id="PS51257">
    <property type="entry name" value="PROKAR_LIPOPROTEIN"/>
    <property type="match status" value="1"/>
</dbReference>
<dbReference type="InterPro" id="IPR011990">
    <property type="entry name" value="TPR-like_helical_dom_sf"/>
</dbReference>
<keyword evidence="9" id="KW-1185">Reference proteome</keyword>
<dbReference type="GO" id="GO:0009279">
    <property type="term" value="C:cell outer membrane"/>
    <property type="evidence" value="ECO:0007669"/>
    <property type="project" value="UniProtKB-SubCell"/>
</dbReference>
<evidence type="ECO:0000256" key="5">
    <source>
        <dbReference type="ARBA" id="ARBA00023237"/>
    </source>
</evidence>
<evidence type="ECO:0000313" key="9">
    <source>
        <dbReference type="Proteomes" id="UP000274046"/>
    </source>
</evidence>
<keyword evidence="5" id="KW-0998">Cell outer membrane</keyword>
<dbReference type="Proteomes" id="UP000274046">
    <property type="component" value="Unassembled WGS sequence"/>
</dbReference>
<dbReference type="SUPFAM" id="SSF48452">
    <property type="entry name" value="TPR-like"/>
    <property type="match status" value="1"/>
</dbReference>
<protein>
    <submittedName>
        <fullName evidence="8">RagB/SusD family nutrient uptake outer membrane protein</fullName>
    </submittedName>
</protein>
<proteinExistence type="inferred from homology"/>
<keyword evidence="3" id="KW-0732">Signal</keyword>
<feature type="domain" description="SusD-like N-terminal" evidence="7">
    <location>
        <begin position="57"/>
        <end position="211"/>
    </location>
</feature>
<sequence>MKKIFYITFVFAVIAMGSCKKSDLDYVPQDQLSSNSFWKTEKDATLALNACYGYFSNAYTNAYDDGASDNAYAQYPWESNATPIAAGNINATIDQGYGSRYVYIRRYNYFLDNVAKAPLSATVMKRYVAEAKVLRAITYYDLARIFGPVPLLKTAYAEPSETAVTPTPEAEVINFAISEIQSAVADLNPAIVQSGRITAGAAWAFLARIQLQYQKYADAVASAEKVKSLGYQLFRKNTLTADDLTDDFSKYITFADAADKDKFYKGLASYEQQFWAANELDNKELILASQNISNSSYDYGNGLRTLFPPSDLGGWSSITPTQDLVNAYWTKSGDAFTPPAANVRATKYNNGKPNAAYNDEFKNRDTRLYASILFPGTPWGRINAGFSFAWGKGGGNNSVTGYNFKKLVDPSPESSQNEWDGAQDFPIIRYAEVLLAFAEAKNELSGPDATIYAALDDIRTRAGMPAVNQTAINTKEKLRDFIRNERRIELAGEGQRYSDIRRWNIAKDVMKTTYDITNSIVQTRIWDNKFMLMPYPQTAIDRNANLKAAQTTKGY</sequence>
<evidence type="ECO:0000313" key="8">
    <source>
        <dbReference type="EMBL" id="RNL54248.1"/>
    </source>
</evidence>
<reference evidence="8 9" key="1">
    <citation type="submission" date="2018-10" db="EMBL/GenBank/DDBJ databases">
        <title>Genome sequencing of Pedobacter jejuensis TNB23.</title>
        <authorList>
            <person name="Cho Y.-J."/>
            <person name="Cho A."/>
            <person name="Kim O.-S."/>
        </authorList>
    </citation>
    <scope>NUCLEOTIDE SEQUENCE [LARGE SCALE GENOMIC DNA]</scope>
    <source>
        <strain evidence="8 9">TNB23</strain>
    </source>
</reference>
<dbReference type="EMBL" id="RBEE01000012">
    <property type="protein sequence ID" value="RNL54248.1"/>
    <property type="molecule type" value="Genomic_DNA"/>
</dbReference>
<feature type="domain" description="RagB/SusD" evidence="6">
    <location>
        <begin position="284"/>
        <end position="550"/>
    </location>
</feature>
<name>A0A3N0BX83_9SPHI</name>
<dbReference type="InterPro" id="IPR033985">
    <property type="entry name" value="SusD-like_N"/>
</dbReference>
<dbReference type="InterPro" id="IPR012944">
    <property type="entry name" value="SusD_RagB_dom"/>
</dbReference>
<evidence type="ECO:0000256" key="3">
    <source>
        <dbReference type="ARBA" id="ARBA00022729"/>
    </source>
</evidence>
<evidence type="ECO:0000256" key="2">
    <source>
        <dbReference type="ARBA" id="ARBA00006275"/>
    </source>
</evidence>
<dbReference type="RefSeq" id="WP_123205565.1">
    <property type="nucleotide sequence ID" value="NZ_RBEE01000012.1"/>
</dbReference>
<comment type="similarity">
    <text evidence="2">Belongs to the SusD family.</text>
</comment>
<evidence type="ECO:0000259" key="7">
    <source>
        <dbReference type="Pfam" id="PF14322"/>
    </source>
</evidence>
<dbReference type="AlphaFoldDB" id="A0A3N0BX83"/>
<evidence type="ECO:0000256" key="1">
    <source>
        <dbReference type="ARBA" id="ARBA00004442"/>
    </source>
</evidence>
<gene>
    <name evidence="8" type="ORF">D7004_09155</name>
</gene>
<dbReference type="OrthoDB" id="5694214at2"/>
<accession>A0A3N0BX83</accession>
<dbReference type="Pfam" id="PF14322">
    <property type="entry name" value="SusD-like_3"/>
    <property type="match status" value="1"/>
</dbReference>
<evidence type="ECO:0000259" key="6">
    <source>
        <dbReference type="Pfam" id="PF07980"/>
    </source>
</evidence>